<name>A0A6D2HUW9_9BRAS</name>
<dbReference type="PROSITE" id="PS50878">
    <property type="entry name" value="RT_POL"/>
    <property type="match status" value="1"/>
</dbReference>
<feature type="domain" description="RNase H type-1" evidence="3">
    <location>
        <begin position="989"/>
        <end position="1119"/>
    </location>
</feature>
<dbReference type="InterPro" id="IPR000477">
    <property type="entry name" value="RT_dom"/>
</dbReference>
<dbReference type="OrthoDB" id="1932527at2759"/>
<proteinExistence type="predicted"/>
<dbReference type="Pfam" id="PF00078">
    <property type="entry name" value="RVT_1"/>
    <property type="match status" value="1"/>
</dbReference>
<evidence type="ECO:0000259" key="2">
    <source>
        <dbReference type="PROSITE" id="PS50878"/>
    </source>
</evidence>
<dbReference type="InterPro" id="IPR036397">
    <property type="entry name" value="RNaseH_sf"/>
</dbReference>
<dbReference type="PANTHER" id="PTHR33116">
    <property type="entry name" value="REVERSE TRANSCRIPTASE ZINC-BINDING DOMAIN-CONTAINING PROTEIN-RELATED-RELATED"/>
    <property type="match status" value="1"/>
</dbReference>
<keyword evidence="1" id="KW-0812">Transmembrane</keyword>
<dbReference type="Gene3D" id="3.30.420.10">
    <property type="entry name" value="Ribonuclease H-like superfamily/Ribonuclease H"/>
    <property type="match status" value="1"/>
</dbReference>
<dbReference type="InterPro" id="IPR012337">
    <property type="entry name" value="RNaseH-like_sf"/>
</dbReference>
<evidence type="ECO:0000313" key="4">
    <source>
        <dbReference type="EMBL" id="CAA7017011.1"/>
    </source>
</evidence>
<dbReference type="GO" id="GO:0003676">
    <property type="term" value="F:nucleic acid binding"/>
    <property type="evidence" value="ECO:0007669"/>
    <property type="project" value="InterPro"/>
</dbReference>
<comment type="caution">
    <text evidence="4">The sequence shown here is derived from an EMBL/GenBank/DDBJ whole genome shotgun (WGS) entry which is preliminary data.</text>
</comment>
<keyword evidence="1" id="KW-0472">Membrane</keyword>
<dbReference type="PANTHER" id="PTHR33116:SF70">
    <property type="entry name" value="NON-LTR RETROELEMENT REVERSE TRANSCRIPTASE-LIKE PROTEIN"/>
    <property type="match status" value="1"/>
</dbReference>
<evidence type="ECO:0000259" key="3">
    <source>
        <dbReference type="PROSITE" id="PS50879"/>
    </source>
</evidence>
<protein>
    <recommendedName>
        <fullName evidence="6">Reverse transcriptase domain-containing protein</fullName>
    </recommendedName>
</protein>
<dbReference type="Pfam" id="PF13966">
    <property type="entry name" value="zf-RVT"/>
    <property type="match status" value="1"/>
</dbReference>
<feature type="transmembrane region" description="Helical" evidence="1">
    <location>
        <begin position="6"/>
        <end position="25"/>
    </location>
</feature>
<sequence length="1153" mass="131054">MATASPISNLLFLLLRFIRLMYFLLARYGIDFTFYYHHHSSSSPSSSLIFHHSALYLQLEPKGHGDARRRPFRFEAAWLTHPSFKELLIASWDPAIDTRRALNKLEAVLRKWNREVFGDVQKQREAEMLKEFDTVREQEELIWAQKARETWIAHGDRNTTFFHTSTIIRRRRNRIEMLKNDEGTWLSDKSELEGLAVEYYRRLYSMEDVDQVVEPLPGEGFVDLSQEDVRALSNPFSEDEIVTAVRSMGSLKAPGPDGYQPMFYQKCWTEVGESVTRFVLDFFRTGLLPQGTNDVILVLLAKVAGPEKIQQFRPISLCNVIFKLITKVMVSRMKPIMTKLIGPAQSSFIPGRLSTDNIIIVQEAVHSMRRKKGKRGWMLLKLDLEKAYNRIRWDFLEDSLRAAGFSEQWVAWIMQCVSGPSMCELWNGEKTSSFKPSRGLRQGDPLSPYLFVLCMERLCHLIEMAIDEKRWKPISLSRGGPKLSHICFADDLILFAEASVAQIRVVRGVLERFCRASGQKVSLEKSKIFFSDNVSRELRSAISVESGIQSTRELGRYLGMPILQKRINKETFGTVVERVSSKLAGWKGRVLSMAGHITLSKSVLGSIPVHSMSSCKLPEATLNSLERLSRDFIWGSTAEKRKQHLLGWDKWDGESFRTSLVFGLEFFVVSIVLGIFMTLPGWSPKGPWSSTWRSVALGIRDVIVPGHSWAMGDGRSIAFWTDKWLMGKALCESPHTDIPGEMMLLKARDLWINGTGWDMQRILPYVTEETRLELAAVVVNTVTERRDSLSWSMVTDGSFTVSSAYRLLTCDVAHKPDMSLFFKRIWRVRAPERVRSFLWLVGNYGIMTNEERSRRHMGDTAICQVCKAGVESITHVLRDCPAIAGIMTRIVPRGKQQIFFALPLMEWLFENLGENAETGFGPWSTMFAIVTWWAWKWRCGNIFGDGKLWRDRVKFVKEYAKEMSRVLSKCGGGTNVNRAERLISWTPPLVSWVKLNTDEASRGNPGLASAGGVLRNGEGQWCGGFALNIGRCTAPMAELWGVYYGLCIAWEKGITRLELEVDSLIVVGFLKTGMTDSHPLSFLVHLCHGFISKDWEVRVTHVLREANRLADGLANYAFSLPLGLHFLDSVPSDLLVVLSDDERGVSRSRQVVV</sequence>
<dbReference type="Proteomes" id="UP000467841">
    <property type="component" value="Unassembled WGS sequence"/>
</dbReference>
<dbReference type="GO" id="GO:0004523">
    <property type="term" value="F:RNA-DNA hybrid ribonuclease activity"/>
    <property type="evidence" value="ECO:0007669"/>
    <property type="project" value="InterPro"/>
</dbReference>
<keyword evidence="5" id="KW-1185">Reference proteome</keyword>
<evidence type="ECO:0000313" key="5">
    <source>
        <dbReference type="Proteomes" id="UP000467841"/>
    </source>
</evidence>
<dbReference type="EMBL" id="CACVBM020000277">
    <property type="protein sequence ID" value="CAA7017011.1"/>
    <property type="molecule type" value="Genomic_DNA"/>
</dbReference>
<dbReference type="InterPro" id="IPR026960">
    <property type="entry name" value="RVT-Znf"/>
</dbReference>
<evidence type="ECO:0008006" key="6">
    <source>
        <dbReference type="Google" id="ProtNLM"/>
    </source>
</evidence>
<dbReference type="CDD" id="cd01650">
    <property type="entry name" value="RT_nLTR_like"/>
    <property type="match status" value="1"/>
</dbReference>
<accession>A0A6D2HUW9</accession>
<keyword evidence="1" id="KW-1133">Transmembrane helix</keyword>
<dbReference type="PROSITE" id="PS50879">
    <property type="entry name" value="RNASE_H_1"/>
    <property type="match status" value="1"/>
</dbReference>
<gene>
    <name evidence="4" type="ORF">MERR_LOCUS4246</name>
</gene>
<dbReference type="AlphaFoldDB" id="A0A6D2HUW9"/>
<reference evidence="4" key="1">
    <citation type="submission" date="2020-01" db="EMBL/GenBank/DDBJ databases">
        <authorList>
            <person name="Mishra B."/>
        </authorList>
    </citation>
    <scope>NUCLEOTIDE SEQUENCE [LARGE SCALE GENOMIC DNA]</scope>
</reference>
<dbReference type="InterPro" id="IPR044730">
    <property type="entry name" value="RNase_H-like_dom_plant"/>
</dbReference>
<dbReference type="SUPFAM" id="SSF53098">
    <property type="entry name" value="Ribonuclease H-like"/>
    <property type="match status" value="1"/>
</dbReference>
<organism evidence="4 5">
    <name type="scientific">Microthlaspi erraticum</name>
    <dbReference type="NCBI Taxonomy" id="1685480"/>
    <lineage>
        <taxon>Eukaryota</taxon>
        <taxon>Viridiplantae</taxon>
        <taxon>Streptophyta</taxon>
        <taxon>Embryophyta</taxon>
        <taxon>Tracheophyta</taxon>
        <taxon>Spermatophyta</taxon>
        <taxon>Magnoliopsida</taxon>
        <taxon>eudicotyledons</taxon>
        <taxon>Gunneridae</taxon>
        <taxon>Pentapetalae</taxon>
        <taxon>rosids</taxon>
        <taxon>malvids</taxon>
        <taxon>Brassicales</taxon>
        <taxon>Brassicaceae</taxon>
        <taxon>Coluteocarpeae</taxon>
        <taxon>Microthlaspi</taxon>
    </lineage>
</organism>
<dbReference type="InterPro" id="IPR043502">
    <property type="entry name" value="DNA/RNA_pol_sf"/>
</dbReference>
<dbReference type="SUPFAM" id="SSF56672">
    <property type="entry name" value="DNA/RNA polymerases"/>
    <property type="match status" value="1"/>
</dbReference>
<dbReference type="Pfam" id="PF13456">
    <property type="entry name" value="RVT_3"/>
    <property type="match status" value="1"/>
</dbReference>
<dbReference type="CDD" id="cd06222">
    <property type="entry name" value="RNase_H_like"/>
    <property type="match status" value="1"/>
</dbReference>
<feature type="domain" description="Reverse transcriptase" evidence="2">
    <location>
        <begin position="281"/>
        <end position="562"/>
    </location>
</feature>
<dbReference type="InterPro" id="IPR002156">
    <property type="entry name" value="RNaseH_domain"/>
</dbReference>
<evidence type="ECO:0000256" key="1">
    <source>
        <dbReference type="SAM" id="Phobius"/>
    </source>
</evidence>